<dbReference type="EMBL" id="SRLO01006172">
    <property type="protein sequence ID" value="TNN29016.1"/>
    <property type="molecule type" value="Genomic_DNA"/>
</dbReference>
<gene>
    <name evidence="1" type="ORF">EYF80_060836</name>
</gene>
<evidence type="ECO:0000313" key="2">
    <source>
        <dbReference type="Proteomes" id="UP000314294"/>
    </source>
</evidence>
<comment type="caution">
    <text evidence="1">The sequence shown here is derived from an EMBL/GenBank/DDBJ whole genome shotgun (WGS) entry which is preliminary data.</text>
</comment>
<evidence type="ECO:0000313" key="1">
    <source>
        <dbReference type="EMBL" id="TNN29016.1"/>
    </source>
</evidence>
<sequence>MSAQPPPCLRGRLLCLPLTPSADNREAPVTRGRRARPNPLIPCFFLSYLSCCSSPGSGLGLSDRPPARLNLADNTPAPSFKCEALL</sequence>
<organism evidence="1 2">
    <name type="scientific">Liparis tanakae</name>
    <name type="common">Tanaka's snailfish</name>
    <dbReference type="NCBI Taxonomy" id="230148"/>
    <lineage>
        <taxon>Eukaryota</taxon>
        <taxon>Metazoa</taxon>
        <taxon>Chordata</taxon>
        <taxon>Craniata</taxon>
        <taxon>Vertebrata</taxon>
        <taxon>Euteleostomi</taxon>
        <taxon>Actinopterygii</taxon>
        <taxon>Neopterygii</taxon>
        <taxon>Teleostei</taxon>
        <taxon>Neoteleostei</taxon>
        <taxon>Acanthomorphata</taxon>
        <taxon>Eupercaria</taxon>
        <taxon>Perciformes</taxon>
        <taxon>Cottioidei</taxon>
        <taxon>Cottales</taxon>
        <taxon>Liparidae</taxon>
        <taxon>Liparis</taxon>
    </lineage>
</organism>
<accession>A0A4Z2EJH9</accession>
<proteinExistence type="predicted"/>
<protein>
    <submittedName>
        <fullName evidence="1">Uncharacterized protein</fullName>
    </submittedName>
</protein>
<name>A0A4Z2EJH9_9TELE</name>
<dbReference type="AlphaFoldDB" id="A0A4Z2EJH9"/>
<dbReference type="Proteomes" id="UP000314294">
    <property type="component" value="Unassembled WGS sequence"/>
</dbReference>
<keyword evidence="2" id="KW-1185">Reference proteome</keyword>
<reference evidence="1 2" key="1">
    <citation type="submission" date="2019-03" db="EMBL/GenBank/DDBJ databases">
        <title>First draft genome of Liparis tanakae, snailfish: a comprehensive survey of snailfish specific genes.</title>
        <authorList>
            <person name="Kim W."/>
            <person name="Song I."/>
            <person name="Jeong J.-H."/>
            <person name="Kim D."/>
            <person name="Kim S."/>
            <person name="Ryu S."/>
            <person name="Song J.Y."/>
            <person name="Lee S.K."/>
        </authorList>
    </citation>
    <scope>NUCLEOTIDE SEQUENCE [LARGE SCALE GENOMIC DNA]</scope>
    <source>
        <tissue evidence="1">Muscle</tissue>
    </source>
</reference>